<evidence type="ECO:0000313" key="2">
    <source>
        <dbReference type="Proteomes" id="UP001140234"/>
    </source>
</evidence>
<proteinExistence type="predicted"/>
<accession>A0ACC1JVP7</accession>
<protein>
    <submittedName>
        <fullName evidence="1">Uncharacterized protein</fullName>
    </submittedName>
</protein>
<dbReference type="Proteomes" id="UP001140234">
    <property type="component" value="Unassembled WGS sequence"/>
</dbReference>
<evidence type="ECO:0000313" key="1">
    <source>
        <dbReference type="EMBL" id="KAJ2768235.1"/>
    </source>
</evidence>
<name>A0ACC1JVP7_9FUNG</name>
<reference evidence="1" key="1">
    <citation type="submission" date="2022-07" db="EMBL/GenBank/DDBJ databases">
        <title>Phylogenomic reconstructions and comparative analyses of Kickxellomycotina fungi.</title>
        <authorList>
            <person name="Reynolds N.K."/>
            <person name="Stajich J.E."/>
            <person name="Barry K."/>
            <person name="Grigoriev I.V."/>
            <person name="Crous P."/>
            <person name="Smith M.E."/>
        </authorList>
    </citation>
    <scope>NUCLEOTIDE SEQUENCE</scope>
    <source>
        <strain evidence="1">CBS 109366</strain>
    </source>
</reference>
<gene>
    <name evidence="1" type="ORF">IWQ57_003622</name>
</gene>
<dbReference type="EMBL" id="JANBUJ010001226">
    <property type="protein sequence ID" value="KAJ2768235.1"/>
    <property type="molecule type" value="Genomic_DNA"/>
</dbReference>
<sequence>MVDGFAAPPAVKQPHEMKRRRGSSSASAVKDSEGDMVMTGAVPVIDAVAAIQNVPRWQKTTEAAFGGIVAIRATQPMAFDTDDVAAAVATGFIVDAARGIILTNRHVVGVGPFVGEAIMHDHEVVKVQAIYRDPIHDFGFLQFDPAKIKYMKLVEIPLAPERAKVGIDVRIIGNDAGEKLSILVGSISRVDRNAPFYGYMTYNDLNTFYIQSAAFLSGGSSGSPVIDIDGYAVALQAGGRSEEATNFFLPLDRAKRALELIQKGEPVLRGSIQTRFLYRPFDEAQKLGLPEKTEALVRSVRPNDIGMLIVETVLPEGPGACAGLEEGDILLRINGDIVTHFVQLEEFFDNGIGSPLTLTVCRGGETIEATATVQDMHSLAPSRLVSFGGCTANNLSYQLAYTYTLPLRGVFLASTGMFLPSSSNNEGIIVDRIDNEPVNNIDDFVAALRKLPNNEPVVVVTHNVGNVHKRSSNTVVVSHAWSKIRIYTRNDHTGVWDRERVEPDPRPANVAPVDVKVAALSDPRAGPSAALCRAMVSVSVRLPVPYDGACGLLYIDYGAVVDAERGLVLVSRRTVPLNICCLTVTVGGSLALPGKLRFMHPTHNFAIVQFDPKRIGAHNLHQMTLSPHALKQGDLAQVITFNSGANPMCVSTVVSDMTEVQIETQFPPVWRSINTETVQFESRLVADYRFGVVGDEEGRTTAFWVPFNGSQDKNFSGGLPARAVQPVLQALQRDEEPQLRLLCIEVVSVALSTARASGLSQSRFEEVQRATTNRNTLFRIENVELLSKAHGVLQPLDIIISINGRLMLHVEDLAPQYTNEKLELVVLRRSKEVTLQVETTEYDGGTSKLVFWCGATLQAPHMAARLSTTKAPSRVYCSAIHRGSPADIYELQASFWITHVNGVSTPDLDAFEAAVRDCPDNTYARVKVVSFDLEPSVLSIKTCYHYWPTSSLYKDPSSENGWASKDSS</sequence>
<organism evidence="1 2">
    <name type="scientific">Coemansia nantahalensis</name>
    <dbReference type="NCBI Taxonomy" id="2789366"/>
    <lineage>
        <taxon>Eukaryota</taxon>
        <taxon>Fungi</taxon>
        <taxon>Fungi incertae sedis</taxon>
        <taxon>Zoopagomycota</taxon>
        <taxon>Kickxellomycotina</taxon>
        <taxon>Kickxellomycetes</taxon>
        <taxon>Kickxellales</taxon>
        <taxon>Kickxellaceae</taxon>
        <taxon>Coemansia</taxon>
    </lineage>
</organism>
<keyword evidence="2" id="KW-1185">Reference proteome</keyword>
<comment type="caution">
    <text evidence="1">The sequence shown here is derived from an EMBL/GenBank/DDBJ whole genome shotgun (WGS) entry which is preliminary data.</text>
</comment>